<evidence type="ECO:0000259" key="8">
    <source>
        <dbReference type="PROSITE" id="PS50110"/>
    </source>
</evidence>
<sequence length="223" mass="24467">MTGTDPSVLVVEDDDELGDLLERLLRSEGYAVQRARDGQGGLHALLTSEFDVAILDRGLPDGDGLDTLERLRRVGNRTPVLVLTAYGTVQDRVAGLDAGAEDYVVKPVEAEELLARLRALRRRHQESADLVPLGQGWLDVEGCAARRPDGTVVPLSRTERDLLAALASRPTRVFSREELRERAFADAESPGAVDTYVYYLRKKLGTAVVRTVRAVGYRAGEIE</sequence>
<dbReference type="InterPro" id="IPR036388">
    <property type="entry name" value="WH-like_DNA-bd_sf"/>
</dbReference>
<dbReference type="SMART" id="SM00448">
    <property type="entry name" value="REC"/>
    <property type="match status" value="1"/>
</dbReference>
<feature type="domain" description="Response regulatory" evidence="8">
    <location>
        <begin position="7"/>
        <end position="121"/>
    </location>
</feature>
<protein>
    <submittedName>
        <fullName evidence="10">Two-component system response regulator QseB</fullName>
    </submittedName>
</protein>
<keyword evidence="11" id="KW-1185">Reference proteome</keyword>
<keyword evidence="2" id="KW-0902">Two-component regulatory system</keyword>
<dbReference type="Pfam" id="PF00072">
    <property type="entry name" value="Response_reg"/>
    <property type="match status" value="1"/>
</dbReference>
<dbReference type="GO" id="GO:0000156">
    <property type="term" value="F:phosphorelay response regulator activity"/>
    <property type="evidence" value="ECO:0007669"/>
    <property type="project" value="TreeGrafter"/>
</dbReference>
<comment type="caution">
    <text evidence="10">The sequence shown here is derived from an EMBL/GenBank/DDBJ whole genome shotgun (WGS) entry which is preliminary data.</text>
</comment>
<evidence type="ECO:0000256" key="5">
    <source>
        <dbReference type="ARBA" id="ARBA00023163"/>
    </source>
</evidence>
<dbReference type="InterPro" id="IPR039420">
    <property type="entry name" value="WalR-like"/>
</dbReference>
<organism evidence="10 11">
    <name type="scientific">Oryzihumus leptocrescens</name>
    <dbReference type="NCBI Taxonomy" id="297536"/>
    <lineage>
        <taxon>Bacteria</taxon>
        <taxon>Bacillati</taxon>
        <taxon>Actinomycetota</taxon>
        <taxon>Actinomycetes</taxon>
        <taxon>Micrococcales</taxon>
        <taxon>Intrasporangiaceae</taxon>
        <taxon>Oryzihumus</taxon>
    </lineage>
</organism>
<dbReference type="InterPro" id="IPR001789">
    <property type="entry name" value="Sig_transdc_resp-reg_receiver"/>
</dbReference>
<dbReference type="PANTHER" id="PTHR48111">
    <property type="entry name" value="REGULATOR OF RPOS"/>
    <property type="match status" value="1"/>
</dbReference>
<evidence type="ECO:0000259" key="9">
    <source>
        <dbReference type="PROSITE" id="PS51755"/>
    </source>
</evidence>
<dbReference type="Gene3D" id="6.10.250.690">
    <property type="match status" value="1"/>
</dbReference>
<reference evidence="10 11" key="1">
    <citation type="submission" date="2019-06" db="EMBL/GenBank/DDBJ databases">
        <title>Sequencing the genomes of 1000 actinobacteria strains.</title>
        <authorList>
            <person name="Klenk H.-P."/>
        </authorList>
    </citation>
    <scope>NUCLEOTIDE SEQUENCE [LARGE SCALE GENOMIC DNA]</scope>
    <source>
        <strain evidence="10 11">DSM 18082</strain>
    </source>
</reference>
<keyword evidence="5" id="KW-0804">Transcription</keyword>
<dbReference type="PANTHER" id="PTHR48111:SF1">
    <property type="entry name" value="TWO-COMPONENT RESPONSE REGULATOR ORR33"/>
    <property type="match status" value="1"/>
</dbReference>
<dbReference type="InterPro" id="IPR001867">
    <property type="entry name" value="OmpR/PhoB-type_DNA-bd"/>
</dbReference>
<dbReference type="GO" id="GO:0032993">
    <property type="term" value="C:protein-DNA complex"/>
    <property type="evidence" value="ECO:0007669"/>
    <property type="project" value="TreeGrafter"/>
</dbReference>
<dbReference type="OrthoDB" id="3197131at2"/>
<dbReference type="Gene3D" id="1.10.10.10">
    <property type="entry name" value="Winged helix-like DNA-binding domain superfamily/Winged helix DNA-binding domain"/>
    <property type="match status" value="1"/>
</dbReference>
<dbReference type="InterPro" id="IPR011006">
    <property type="entry name" value="CheY-like_superfamily"/>
</dbReference>
<keyword evidence="3" id="KW-0805">Transcription regulation</keyword>
<dbReference type="RefSeq" id="WP_141787643.1">
    <property type="nucleotide sequence ID" value="NZ_BAAAKX010000004.1"/>
</dbReference>
<evidence type="ECO:0000256" key="2">
    <source>
        <dbReference type="ARBA" id="ARBA00023012"/>
    </source>
</evidence>
<dbReference type="CDD" id="cd00383">
    <property type="entry name" value="trans_reg_C"/>
    <property type="match status" value="1"/>
</dbReference>
<evidence type="ECO:0000256" key="1">
    <source>
        <dbReference type="ARBA" id="ARBA00022553"/>
    </source>
</evidence>
<dbReference type="Proteomes" id="UP000319514">
    <property type="component" value="Unassembled WGS sequence"/>
</dbReference>
<evidence type="ECO:0000256" key="7">
    <source>
        <dbReference type="PROSITE-ProRule" id="PRU01091"/>
    </source>
</evidence>
<dbReference type="PROSITE" id="PS51755">
    <property type="entry name" value="OMPR_PHOB"/>
    <property type="match status" value="1"/>
</dbReference>
<dbReference type="SUPFAM" id="SSF52172">
    <property type="entry name" value="CheY-like"/>
    <property type="match status" value="1"/>
</dbReference>
<dbReference type="SMART" id="SM00862">
    <property type="entry name" value="Trans_reg_C"/>
    <property type="match status" value="1"/>
</dbReference>
<dbReference type="PROSITE" id="PS50110">
    <property type="entry name" value="RESPONSE_REGULATORY"/>
    <property type="match status" value="1"/>
</dbReference>
<dbReference type="SUPFAM" id="SSF46894">
    <property type="entry name" value="C-terminal effector domain of the bipartite response regulators"/>
    <property type="match status" value="1"/>
</dbReference>
<feature type="DNA-binding region" description="OmpR/PhoB-type" evidence="7">
    <location>
        <begin position="128"/>
        <end position="221"/>
    </location>
</feature>
<keyword evidence="1 6" id="KW-0597">Phosphoprotein</keyword>
<dbReference type="InterPro" id="IPR016032">
    <property type="entry name" value="Sig_transdc_resp-reg_C-effctor"/>
</dbReference>
<keyword evidence="4 7" id="KW-0238">DNA-binding</keyword>
<dbReference type="GO" id="GO:0006355">
    <property type="term" value="P:regulation of DNA-templated transcription"/>
    <property type="evidence" value="ECO:0007669"/>
    <property type="project" value="InterPro"/>
</dbReference>
<evidence type="ECO:0000256" key="3">
    <source>
        <dbReference type="ARBA" id="ARBA00023015"/>
    </source>
</evidence>
<feature type="domain" description="OmpR/PhoB-type" evidence="9">
    <location>
        <begin position="128"/>
        <end position="221"/>
    </location>
</feature>
<proteinExistence type="predicted"/>
<dbReference type="EMBL" id="VFOQ01000001">
    <property type="protein sequence ID" value="TQL59647.1"/>
    <property type="molecule type" value="Genomic_DNA"/>
</dbReference>
<gene>
    <name evidence="10" type="ORF">FB474_1009</name>
</gene>
<dbReference type="CDD" id="cd17574">
    <property type="entry name" value="REC_OmpR"/>
    <property type="match status" value="1"/>
</dbReference>
<evidence type="ECO:0000256" key="4">
    <source>
        <dbReference type="ARBA" id="ARBA00023125"/>
    </source>
</evidence>
<dbReference type="Gene3D" id="3.40.50.2300">
    <property type="match status" value="1"/>
</dbReference>
<evidence type="ECO:0000256" key="6">
    <source>
        <dbReference type="PROSITE-ProRule" id="PRU00169"/>
    </source>
</evidence>
<dbReference type="Pfam" id="PF00486">
    <property type="entry name" value="Trans_reg_C"/>
    <property type="match status" value="1"/>
</dbReference>
<dbReference type="GO" id="GO:0005829">
    <property type="term" value="C:cytosol"/>
    <property type="evidence" value="ECO:0007669"/>
    <property type="project" value="TreeGrafter"/>
</dbReference>
<name>A0A542ZGZ6_9MICO</name>
<dbReference type="AlphaFoldDB" id="A0A542ZGZ6"/>
<evidence type="ECO:0000313" key="11">
    <source>
        <dbReference type="Proteomes" id="UP000319514"/>
    </source>
</evidence>
<evidence type="ECO:0000313" key="10">
    <source>
        <dbReference type="EMBL" id="TQL59647.1"/>
    </source>
</evidence>
<dbReference type="GO" id="GO:0000976">
    <property type="term" value="F:transcription cis-regulatory region binding"/>
    <property type="evidence" value="ECO:0007669"/>
    <property type="project" value="TreeGrafter"/>
</dbReference>
<feature type="modified residue" description="4-aspartylphosphate" evidence="6">
    <location>
        <position position="56"/>
    </location>
</feature>
<accession>A0A542ZGZ6</accession>